<evidence type="ECO:0000313" key="4">
    <source>
        <dbReference type="Proteomes" id="UP000823750"/>
    </source>
</evidence>
<feature type="compositionally biased region" description="Acidic residues" evidence="1">
    <location>
        <begin position="850"/>
        <end position="863"/>
    </location>
</feature>
<comment type="caution">
    <text evidence="3">The sequence shown here is derived from an EMBL/GenBank/DDBJ whole genome shotgun (WGS) entry which is preliminary data.</text>
</comment>
<evidence type="ECO:0000256" key="1">
    <source>
        <dbReference type="SAM" id="MobiDB-lite"/>
    </source>
</evidence>
<keyword evidence="2" id="KW-0732">Signal</keyword>
<dbReference type="PROSITE" id="PS51257">
    <property type="entry name" value="PROKAR_LIPOPROTEIN"/>
    <property type="match status" value="1"/>
</dbReference>
<feature type="region of interest" description="Disordered" evidence="1">
    <location>
        <begin position="846"/>
        <end position="866"/>
    </location>
</feature>
<protein>
    <submittedName>
        <fullName evidence="3">Uncharacterized protein</fullName>
    </submittedName>
</protein>
<reference evidence="3" key="1">
    <citation type="submission" date="2020-10" db="EMBL/GenBank/DDBJ databases">
        <authorList>
            <person name="Gilroy R."/>
        </authorList>
    </citation>
    <scope>NUCLEOTIDE SEQUENCE</scope>
    <source>
        <strain evidence="3">B2-16538</strain>
    </source>
</reference>
<evidence type="ECO:0000256" key="2">
    <source>
        <dbReference type="SAM" id="SignalP"/>
    </source>
</evidence>
<accession>A0A9D9J5M4</accession>
<dbReference type="EMBL" id="JADILX010000097">
    <property type="protein sequence ID" value="MBO8486102.1"/>
    <property type="molecule type" value="Genomic_DNA"/>
</dbReference>
<evidence type="ECO:0000313" key="3">
    <source>
        <dbReference type="EMBL" id="MBO8486102.1"/>
    </source>
</evidence>
<reference evidence="3" key="2">
    <citation type="journal article" date="2021" name="PeerJ">
        <title>Extensive microbial diversity within the chicken gut microbiome revealed by metagenomics and culture.</title>
        <authorList>
            <person name="Gilroy R."/>
            <person name="Ravi A."/>
            <person name="Getino M."/>
            <person name="Pursley I."/>
            <person name="Horton D.L."/>
            <person name="Alikhan N.F."/>
            <person name="Baker D."/>
            <person name="Gharbi K."/>
            <person name="Hall N."/>
            <person name="Watson M."/>
            <person name="Adriaenssens E.M."/>
            <person name="Foster-Nyarko E."/>
            <person name="Jarju S."/>
            <person name="Secka A."/>
            <person name="Antonio M."/>
            <person name="Oren A."/>
            <person name="Chaudhuri R.R."/>
            <person name="La Ragione R."/>
            <person name="Hildebrand F."/>
            <person name="Pallen M.J."/>
        </authorList>
    </citation>
    <scope>NUCLEOTIDE SEQUENCE</scope>
    <source>
        <strain evidence="3">B2-16538</strain>
    </source>
</reference>
<gene>
    <name evidence="3" type="ORF">IAB78_06730</name>
</gene>
<organism evidence="3 4">
    <name type="scientific">Candidatus Cryptobacteroides excrementavium</name>
    <dbReference type="NCBI Taxonomy" id="2840759"/>
    <lineage>
        <taxon>Bacteria</taxon>
        <taxon>Pseudomonadati</taxon>
        <taxon>Bacteroidota</taxon>
        <taxon>Bacteroidia</taxon>
        <taxon>Bacteroidales</taxon>
        <taxon>Candidatus Cryptobacteroides</taxon>
    </lineage>
</organism>
<feature type="chain" id="PRO_5038803741" evidence="2">
    <location>
        <begin position="21"/>
        <end position="1323"/>
    </location>
</feature>
<proteinExistence type="predicted"/>
<dbReference type="Proteomes" id="UP000823750">
    <property type="component" value="Unassembled WGS sequence"/>
</dbReference>
<name>A0A9D9J5M4_9BACT</name>
<feature type="signal peptide" evidence="2">
    <location>
        <begin position="1"/>
        <end position="20"/>
    </location>
</feature>
<sequence>MNRKTYRFLFLVCTSLLVLSCVKEDMLMQKTMQSHSSSVPYAGGESGLVCNENGEWVAQNCRVPLVGAGRIIDDLYGNLVSVSGRNVGMNNIVDLDLDRYADFSSLGVTVLGNELFTVKDMYRTYAKDQDAGFVIGTDDSKGLSLEVLSLFVITAYKDNSPVGVYHVGSGDSESLLDLEIVKVSTDAKTGRQALSVKVDAPFDEIALSTTGVSANLASMKVYYAFVGNDPVEYIYSDGSLGSPSIREDVPFVDTGWTNVMDTYPQGILDSDDDGVNLYTDPLTSLLAVRNLTVDFGSMQIDKGTEIGFTYSQGSALTIDALTTMSLIPYDDNWDEIEQDKYSSTGLLGLTVLDGGTGAYSLVTSTDGTKALKIHFSGVRIDAGVFKLLRVFKRDPVKIDPSSYFTAAPEVVTSRSSYRFMSPLTDDSGMPYGTLELAITDRGGETADENHPEPARIDGNSIVGMHPDVTYTVAATFRMNDGSGRSFTMTTKITCEAEPSADIHFMTGDGYRLASGLRNNGLINLIPNLENGQNLITESLEDAAVYSKVLSLIDYSVIAAVETADGSPIVPDGEVRVGFAIQPTRDILNLSALDFFRIVLYNGSEKVDTYVPAENQSVSLGLLSGSNGKIAVTALTDKPFDRVELQTAGVLTLQLSSMSLYYAFYEKTNGNHNSDSGIGDLGVELMTYASHGLRVNYDQTGFSGIKVGTMMTRFENMLDSGKETDAKVEQLVDLLGSMSIAATFEPVETSQWIGVMVNTPSGLLDASILSDMDFEIYNDGNLVETISQQAGLLGLQLLGYGDCSYIEAYPTAGNEFDEVRLVKRSLADVTENILVYGVYMRADANHNGIPDDSEDGSGDQDNEESMAANPSVYHLCAPSDLTVKVTGGMKGNAYDLIFTSENGTGEEYPYPGMVLGDDRTFVVSSASMAEAGMGTGIYLLSIVPAGQDPAAVTGNYPEGVEIYIHPSRTEWQGGDASSSSWDVTDWNEWGNWSDGAPWTCTDVLISGGCPSYPVLKTRDAEGAYVTNVCNNIQFGDGGEVVYPQYLTYGRAWVNVSLARGRYSMFSSPLKETYTGDMFVSMYDGDYLVEAGPDYAHSWLTYDESTYPSMDGARFTPKVYQRVWNRAVENVTVSGSEEVDFDDGMWSAPFNRVDDLYEAGKGVLIRPGTEGEAGDGCVFCLPKAHAEYCYYDLETGRQYDDLKASVTRTNSYSGRFIYEDASGAASFPMHVLLENERPSDTYLAGNPFMCHLSVAKFKEFNPAVKSVMVYEYSESTGKYEYREIDSSGQIAPMQGFLVKVGGIYAETSRFRLNIHFMPDMMETGR</sequence>